<dbReference type="InterPro" id="IPR036156">
    <property type="entry name" value="Beta-gal/glucu_dom_sf"/>
</dbReference>
<dbReference type="InterPro" id="IPR006104">
    <property type="entry name" value="Glyco_hydro_2_N"/>
</dbReference>
<keyword evidence="8 10" id="KW-0326">Glycosidase</keyword>
<comment type="catalytic activity">
    <reaction evidence="1 10">
        <text>Hydrolysis of terminal non-reducing beta-D-galactose residues in beta-D-galactosides.</text>
        <dbReference type="EC" id="3.2.1.23"/>
    </reaction>
</comment>
<comment type="cofactor">
    <cofactor evidence="2">
        <name>Ca(2+)</name>
        <dbReference type="ChEBI" id="CHEBI:29108"/>
    </cofactor>
</comment>
<comment type="subunit">
    <text evidence="4">Monomer.</text>
</comment>
<dbReference type="KEGG" id="anf:AQPE_0913"/>
<dbReference type="GO" id="GO:0004565">
    <property type="term" value="F:beta-galactosidase activity"/>
    <property type="evidence" value="ECO:0007669"/>
    <property type="project" value="UniProtKB-EC"/>
</dbReference>
<dbReference type="SUPFAM" id="SSF49785">
    <property type="entry name" value="Galactose-binding domain-like"/>
    <property type="match status" value="1"/>
</dbReference>
<dbReference type="InterPro" id="IPR032312">
    <property type="entry name" value="LacZ_4"/>
</dbReference>
<dbReference type="SUPFAM" id="SSF49303">
    <property type="entry name" value="beta-Galactosidase/glucuronidase domain"/>
    <property type="match status" value="2"/>
</dbReference>
<dbReference type="Pfam" id="PF16353">
    <property type="entry name" value="LacZ_4"/>
    <property type="match status" value="1"/>
</dbReference>
<dbReference type="InterPro" id="IPR023230">
    <property type="entry name" value="Glyco_hydro_2_CS"/>
</dbReference>
<gene>
    <name evidence="12" type="ORF">AQPE_0913</name>
</gene>
<evidence type="ECO:0000256" key="8">
    <source>
        <dbReference type="ARBA" id="ARBA00023295"/>
    </source>
</evidence>
<sequence>MKYLLLLAFIATVATSSCKSKYKNVPFPEKSPRDWENPAVNEVNREPVRAYFIPYASVEQASQYDIWESPFIQTLNGTWQFNLAHTPDVRPFYFFQDDYDTKDWKTITVPGNWELQGYDVPIYVNVQYPFKPTPPLPPKDYNPVGSYKRTFTIPEEWKGQEIILHFGAVSSAMYVWVNEQQVGYSEDSKTPAEFNITKYLKQGENSLAVEVYRWCDGSYLEDQDFWRMSGMTRDVFLMARNPQHIRDFRVSSPMVNDYKDGEFKLAVEVVNSAANTPKLTLDAVLMDGETKVAEMNQTVQTTAQPVAVNLAANIPSAKPWSSENPNLYHLFITLKDESGKIIEVLHQEVGFRTVEIKNAQLLINGVAIYVKGTDMHEHNEITGHYQDEATMLKDITLMKTYNINAVRCSHYPEPERWYELCNEYGIFLVDEANVESHGMGYGAKSLAKDPTWKDSHLFRTKNMFERDKNQPSVIIWSLGNEAGNGVNFEATYAYLKSVDSSRPVQYEQAHGGANTDIMCPMYARIKNMEEYAKGKPTKPYIQCEYAHSMGNSTGNLQDYWDVIEKYPVLQGGFIWDWVEQGLLTKDAQGNKFWAYGGDLGGDTLPTDGNFCCNGIINPDRTPKPALYEVGKVYQNIGFKASNLNSGEIEIINKHSFTNLSEFTFKWEVVADGQVLKSGDIKDLNLAPNTSKKIKLDLAVDAKPATEYFLNISAFLKNQKGILSAGTKVAYEQIELPFTKKAVLTSISTLPAVTSKEEGNMIVVEGTGFKISFSKDDATMKSYVLDGKEMLLAGPVPNFWRAPIDNDFGNQLDKRSRVWRKAGEQKTVKLASVREISKEEPLDISDAQKTIQIKASSIKVVGNGAVVNFNFDLNNDKKQVIANYNSIYTVLGSGEVIVHNSFKMMRDSLPEIVRFGVNLVMPREFDQISWLGRGPHESYADRYTSALVGLYSGSVADQYFPYVRPQENGNKVDVRWMTIANKEGIGFQFIGMPLMSASAHHQIMEDFESPDRTDGRVKEGQKMIRRHINDVKPRDLTSINIDYKQMGVGGDDSWGAWTHDEYRLKEKNYNYSFRICPLRPGEKPVEKAKVIYQ</sequence>
<evidence type="ECO:0000256" key="1">
    <source>
        <dbReference type="ARBA" id="ARBA00001412"/>
    </source>
</evidence>
<dbReference type="Pfam" id="PF02929">
    <property type="entry name" value="Bgal_small_N"/>
    <property type="match status" value="1"/>
</dbReference>
<protein>
    <recommendedName>
        <fullName evidence="5 10">Beta-galactosidase</fullName>
        <ecNumber evidence="5 10">3.2.1.23</ecNumber>
    </recommendedName>
    <alternativeName>
        <fullName evidence="9 10">Lactase</fullName>
    </alternativeName>
</protein>
<feature type="domain" description="Beta galactosidase small chain/" evidence="11">
    <location>
        <begin position="762"/>
        <end position="1075"/>
    </location>
</feature>
<dbReference type="InterPro" id="IPR017853">
    <property type="entry name" value="GH"/>
</dbReference>
<dbReference type="PRINTS" id="PR00132">
    <property type="entry name" value="GLHYDRLASE2"/>
</dbReference>
<dbReference type="InterPro" id="IPR004199">
    <property type="entry name" value="B-gal_small/dom_5"/>
</dbReference>
<evidence type="ECO:0000256" key="2">
    <source>
        <dbReference type="ARBA" id="ARBA00001913"/>
    </source>
</evidence>
<dbReference type="Pfam" id="PF02836">
    <property type="entry name" value="Glyco_hydro_2_C"/>
    <property type="match status" value="1"/>
</dbReference>
<dbReference type="InterPro" id="IPR008979">
    <property type="entry name" value="Galactose-bd-like_sf"/>
</dbReference>
<evidence type="ECO:0000256" key="10">
    <source>
        <dbReference type="RuleBase" id="RU361154"/>
    </source>
</evidence>
<evidence type="ECO:0000256" key="4">
    <source>
        <dbReference type="ARBA" id="ARBA00011245"/>
    </source>
</evidence>
<evidence type="ECO:0000259" key="11">
    <source>
        <dbReference type="SMART" id="SM01038"/>
    </source>
</evidence>
<dbReference type="PROSITE" id="PS51257">
    <property type="entry name" value="PROKAR_LIPOPROTEIN"/>
    <property type="match status" value="1"/>
</dbReference>
<keyword evidence="7" id="KW-0106">Calcium</keyword>
<dbReference type="SUPFAM" id="SSF74650">
    <property type="entry name" value="Galactose mutarotase-like"/>
    <property type="match status" value="1"/>
</dbReference>
<dbReference type="Pfam" id="PF00703">
    <property type="entry name" value="Glyco_hydro_2"/>
    <property type="match status" value="1"/>
</dbReference>
<dbReference type="Gene3D" id="3.20.20.80">
    <property type="entry name" value="Glycosidases"/>
    <property type="match status" value="1"/>
</dbReference>
<dbReference type="SUPFAM" id="SSF51445">
    <property type="entry name" value="(Trans)glycosidases"/>
    <property type="match status" value="1"/>
</dbReference>
<dbReference type="InterPro" id="IPR006103">
    <property type="entry name" value="Glyco_hydro_2_cat"/>
</dbReference>
<dbReference type="Gene3D" id="2.60.40.10">
    <property type="entry name" value="Immunoglobulins"/>
    <property type="match status" value="2"/>
</dbReference>
<dbReference type="InterPro" id="IPR050347">
    <property type="entry name" value="Bact_Beta-galactosidase"/>
</dbReference>
<dbReference type="AlphaFoldDB" id="A0A5K7S5H2"/>
<evidence type="ECO:0000256" key="7">
    <source>
        <dbReference type="ARBA" id="ARBA00022837"/>
    </source>
</evidence>
<dbReference type="PANTHER" id="PTHR46323:SF2">
    <property type="entry name" value="BETA-GALACTOSIDASE"/>
    <property type="match status" value="1"/>
</dbReference>
<dbReference type="InterPro" id="IPR006101">
    <property type="entry name" value="Glyco_hydro_2"/>
</dbReference>
<dbReference type="GO" id="GO:0005990">
    <property type="term" value="P:lactose catabolic process"/>
    <property type="evidence" value="ECO:0007669"/>
    <property type="project" value="TreeGrafter"/>
</dbReference>
<dbReference type="FunFam" id="3.20.20.80:FF:000121">
    <property type="entry name" value="Beta-galactosidase"/>
    <property type="match status" value="1"/>
</dbReference>
<comment type="similarity">
    <text evidence="3 10">Belongs to the glycosyl hydrolase 2 family.</text>
</comment>
<keyword evidence="13" id="KW-1185">Reference proteome</keyword>
<dbReference type="Proteomes" id="UP001193389">
    <property type="component" value="Chromosome"/>
</dbReference>
<evidence type="ECO:0000256" key="9">
    <source>
        <dbReference type="ARBA" id="ARBA00032230"/>
    </source>
</evidence>
<dbReference type="RefSeq" id="WP_318349811.1">
    <property type="nucleotide sequence ID" value="NZ_AP018694.1"/>
</dbReference>
<evidence type="ECO:0000256" key="5">
    <source>
        <dbReference type="ARBA" id="ARBA00012756"/>
    </source>
</evidence>
<dbReference type="PROSITE" id="PS00719">
    <property type="entry name" value="GLYCOSYL_HYDROL_F2_1"/>
    <property type="match status" value="1"/>
</dbReference>
<dbReference type="GO" id="GO:0030246">
    <property type="term" value="F:carbohydrate binding"/>
    <property type="evidence" value="ECO:0007669"/>
    <property type="project" value="InterPro"/>
</dbReference>
<dbReference type="InterPro" id="IPR013783">
    <property type="entry name" value="Ig-like_fold"/>
</dbReference>
<dbReference type="GO" id="GO:0009341">
    <property type="term" value="C:beta-galactosidase complex"/>
    <property type="evidence" value="ECO:0007669"/>
    <property type="project" value="InterPro"/>
</dbReference>
<dbReference type="Pfam" id="PF02837">
    <property type="entry name" value="Glyco_hydro_2_N"/>
    <property type="match status" value="1"/>
</dbReference>
<dbReference type="EMBL" id="AP018694">
    <property type="protein sequence ID" value="BBE16769.1"/>
    <property type="molecule type" value="Genomic_DNA"/>
</dbReference>
<evidence type="ECO:0000256" key="6">
    <source>
        <dbReference type="ARBA" id="ARBA00022801"/>
    </source>
</evidence>
<name>A0A5K7S5H2_9BACT</name>
<dbReference type="SMART" id="SM01038">
    <property type="entry name" value="Bgal_small_N"/>
    <property type="match status" value="1"/>
</dbReference>
<dbReference type="Gene3D" id="2.70.98.10">
    <property type="match status" value="1"/>
</dbReference>
<dbReference type="PANTHER" id="PTHR46323">
    <property type="entry name" value="BETA-GALACTOSIDASE"/>
    <property type="match status" value="1"/>
</dbReference>
<proteinExistence type="inferred from homology"/>
<dbReference type="InterPro" id="IPR014718">
    <property type="entry name" value="GH-type_carb-bd"/>
</dbReference>
<keyword evidence="6 10" id="KW-0378">Hydrolase</keyword>
<evidence type="ECO:0000313" key="12">
    <source>
        <dbReference type="EMBL" id="BBE16769.1"/>
    </source>
</evidence>
<reference evidence="12" key="1">
    <citation type="journal article" date="2020" name="Int. J. Syst. Evol. Microbiol.">
        <title>Aquipluma nitroreducens gen. nov. sp. nov., a novel facultatively anaerobic bacterium isolated from a freshwater lake.</title>
        <authorList>
            <person name="Watanabe M."/>
            <person name="Kojima H."/>
            <person name="Fukui M."/>
        </authorList>
    </citation>
    <scope>NUCLEOTIDE SEQUENCE</scope>
    <source>
        <strain evidence="12">MeG22</strain>
    </source>
</reference>
<dbReference type="InterPro" id="IPR006102">
    <property type="entry name" value="Ig-like_GH2"/>
</dbReference>
<organism evidence="12 13">
    <name type="scientific">Aquipluma nitroreducens</name>
    <dbReference type="NCBI Taxonomy" id="2010828"/>
    <lineage>
        <taxon>Bacteria</taxon>
        <taxon>Pseudomonadati</taxon>
        <taxon>Bacteroidota</taxon>
        <taxon>Bacteroidia</taxon>
        <taxon>Marinilabiliales</taxon>
        <taxon>Prolixibacteraceae</taxon>
        <taxon>Aquipluma</taxon>
    </lineage>
</organism>
<dbReference type="Gene3D" id="2.60.120.260">
    <property type="entry name" value="Galactose-binding domain-like"/>
    <property type="match status" value="1"/>
</dbReference>
<evidence type="ECO:0000313" key="13">
    <source>
        <dbReference type="Proteomes" id="UP001193389"/>
    </source>
</evidence>
<dbReference type="InterPro" id="IPR011013">
    <property type="entry name" value="Gal_mutarotase_sf_dom"/>
</dbReference>
<evidence type="ECO:0000256" key="3">
    <source>
        <dbReference type="ARBA" id="ARBA00007401"/>
    </source>
</evidence>
<dbReference type="EC" id="3.2.1.23" evidence="5 10"/>
<accession>A0A5K7S5H2</accession>